<organism evidence="1 2">
    <name type="scientific">Thelephora ganbajun</name>
    <name type="common">Ganba fungus</name>
    <dbReference type="NCBI Taxonomy" id="370292"/>
    <lineage>
        <taxon>Eukaryota</taxon>
        <taxon>Fungi</taxon>
        <taxon>Dikarya</taxon>
        <taxon>Basidiomycota</taxon>
        <taxon>Agaricomycotina</taxon>
        <taxon>Agaricomycetes</taxon>
        <taxon>Thelephorales</taxon>
        <taxon>Thelephoraceae</taxon>
        <taxon>Thelephora</taxon>
    </lineage>
</organism>
<sequence>MVSSKRRKTPVTGTSTKSRPSSTKTRSVIRKFHVLLKSRRKFEGRPSDKRELDAIDEQISSLGGLEAYQGMSKQGQSAERGGGTETVLIDWLKDIVKDNPLVDGQKLRLLEVGALEADNYRGCFSWIENTPIDLNAQDPSIRQQDFRRMSEGENTCKWDVLSLSLVLNFVPDPRERGRMLRLAHLFLGSSRMHSGLLFVTLPLPCVQNSRYLTLSHFEGLMKRVGFEKVKERWRVGGKMGYWLFRKVNPTSLEVATCVYEHKSILRSGKMRNNFAILL</sequence>
<dbReference type="EMBL" id="MU118047">
    <property type="protein sequence ID" value="KAF9646839.1"/>
    <property type="molecule type" value="Genomic_DNA"/>
</dbReference>
<keyword evidence="2" id="KW-1185">Reference proteome</keyword>
<evidence type="ECO:0000313" key="1">
    <source>
        <dbReference type="EMBL" id="KAF9646839.1"/>
    </source>
</evidence>
<comment type="caution">
    <text evidence="1">The sequence shown here is derived from an EMBL/GenBank/DDBJ whole genome shotgun (WGS) entry which is preliminary data.</text>
</comment>
<evidence type="ECO:0000313" key="2">
    <source>
        <dbReference type="Proteomes" id="UP000886501"/>
    </source>
</evidence>
<accession>A0ACB6ZAR9</accession>
<gene>
    <name evidence="1" type="ORF">BDM02DRAFT_3156400</name>
</gene>
<dbReference type="Proteomes" id="UP000886501">
    <property type="component" value="Unassembled WGS sequence"/>
</dbReference>
<name>A0ACB6ZAR9_THEGA</name>
<reference evidence="1" key="1">
    <citation type="submission" date="2019-10" db="EMBL/GenBank/DDBJ databases">
        <authorList>
            <consortium name="DOE Joint Genome Institute"/>
            <person name="Kuo A."/>
            <person name="Miyauchi S."/>
            <person name="Kiss E."/>
            <person name="Drula E."/>
            <person name="Kohler A."/>
            <person name="Sanchez-Garcia M."/>
            <person name="Andreopoulos B."/>
            <person name="Barry K.W."/>
            <person name="Bonito G."/>
            <person name="Buee M."/>
            <person name="Carver A."/>
            <person name="Chen C."/>
            <person name="Cichocki N."/>
            <person name="Clum A."/>
            <person name="Culley D."/>
            <person name="Crous P.W."/>
            <person name="Fauchery L."/>
            <person name="Girlanda M."/>
            <person name="Hayes R."/>
            <person name="Keri Z."/>
            <person name="Labutti K."/>
            <person name="Lipzen A."/>
            <person name="Lombard V."/>
            <person name="Magnuson J."/>
            <person name="Maillard F."/>
            <person name="Morin E."/>
            <person name="Murat C."/>
            <person name="Nolan M."/>
            <person name="Ohm R."/>
            <person name="Pangilinan J."/>
            <person name="Pereira M."/>
            <person name="Perotto S."/>
            <person name="Peter M."/>
            <person name="Riley R."/>
            <person name="Sitrit Y."/>
            <person name="Stielow B."/>
            <person name="Szollosi G."/>
            <person name="Zifcakova L."/>
            <person name="Stursova M."/>
            <person name="Spatafora J.W."/>
            <person name="Tedersoo L."/>
            <person name="Vaario L.-M."/>
            <person name="Yamada A."/>
            <person name="Yan M."/>
            <person name="Wang P."/>
            <person name="Xu J."/>
            <person name="Bruns T."/>
            <person name="Baldrian P."/>
            <person name="Vilgalys R."/>
            <person name="Henrissat B."/>
            <person name="Grigoriev I.V."/>
            <person name="Hibbett D."/>
            <person name="Nagy L.G."/>
            <person name="Martin F.M."/>
        </authorList>
    </citation>
    <scope>NUCLEOTIDE SEQUENCE</scope>
    <source>
        <strain evidence="1">P2</strain>
    </source>
</reference>
<reference evidence="1" key="2">
    <citation type="journal article" date="2020" name="Nat. Commun.">
        <title>Large-scale genome sequencing of mycorrhizal fungi provides insights into the early evolution of symbiotic traits.</title>
        <authorList>
            <person name="Miyauchi S."/>
            <person name="Kiss E."/>
            <person name="Kuo A."/>
            <person name="Drula E."/>
            <person name="Kohler A."/>
            <person name="Sanchez-Garcia M."/>
            <person name="Morin E."/>
            <person name="Andreopoulos B."/>
            <person name="Barry K.W."/>
            <person name="Bonito G."/>
            <person name="Buee M."/>
            <person name="Carver A."/>
            <person name="Chen C."/>
            <person name="Cichocki N."/>
            <person name="Clum A."/>
            <person name="Culley D."/>
            <person name="Crous P.W."/>
            <person name="Fauchery L."/>
            <person name="Girlanda M."/>
            <person name="Hayes R.D."/>
            <person name="Keri Z."/>
            <person name="LaButti K."/>
            <person name="Lipzen A."/>
            <person name="Lombard V."/>
            <person name="Magnuson J."/>
            <person name="Maillard F."/>
            <person name="Murat C."/>
            <person name="Nolan M."/>
            <person name="Ohm R.A."/>
            <person name="Pangilinan J."/>
            <person name="Pereira M.F."/>
            <person name="Perotto S."/>
            <person name="Peter M."/>
            <person name="Pfister S."/>
            <person name="Riley R."/>
            <person name="Sitrit Y."/>
            <person name="Stielow J.B."/>
            <person name="Szollosi G."/>
            <person name="Zifcakova L."/>
            <person name="Stursova M."/>
            <person name="Spatafora J.W."/>
            <person name="Tedersoo L."/>
            <person name="Vaario L.M."/>
            <person name="Yamada A."/>
            <person name="Yan M."/>
            <person name="Wang P."/>
            <person name="Xu J."/>
            <person name="Bruns T."/>
            <person name="Baldrian P."/>
            <person name="Vilgalys R."/>
            <person name="Dunand C."/>
            <person name="Henrissat B."/>
            <person name="Grigoriev I.V."/>
            <person name="Hibbett D."/>
            <person name="Nagy L.G."/>
            <person name="Martin F.M."/>
        </authorList>
    </citation>
    <scope>NUCLEOTIDE SEQUENCE</scope>
    <source>
        <strain evidence="1">P2</strain>
    </source>
</reference>
<protein>
    <submittedName>
        <fullName evidence="1">Nucleolus protein</fullName>
    </submittedName>
</protein>
<proteinExistence type="predicted"/>